<evidence type="ECO:0000313" key="1">
    <source>
        <dbReference type="EMBL" id="CAL0306197.1"/>
    </source>
</evidence>
<dbReference type="Proteomes" id="UP001497480">
    <property type="component" value="Unassembled WGS sequence"/>
</dbReference>
<accession>A0AAV1WAA8</accession>
<keyword evidence="2" id="KW-1185">Reference proteome</keyword>
<reference evidence="1 2" key="1">
    <citation type="submission" date="2024-03" db="EMBL/GenBank/DDBJ databases">
        <authorList>
            <person name="Martinez-Hernandez J."/>
        </authorList>
    </citation>
    <scope>NUCLEOTIDE SEQUENCE [LARGE SCALE GENOMIC DNA]</scope>
</reference>
<comment type="caution">
    <text evidence="1">The sequence shown here is derived from an EMBL/GenBank/DDBJ whole genome shotgun (WGS) entry which is preliminary data.</text>
</comment>
<proteinExistence type="predicted"/>
<name>A0AAV1WAA8_LUPLU</name>
<gene>
    <name evidence="1" type="ORF">LLUT_LOCUS7257</name>
</gene>
<sequence>MAWDGRNFAEVVKAGSVKTGNSKWKPIDKQLSEPDLVFQTSEEYPFWLRDSYFGILSDEVDCTTLKEKLHLAGFFSIHVFSLGGRSVLLWAEEEGELESLLHDEKD</sequence>
<dbReference type="AlphaFoldDB" id="A0AAV1WAA8"/>
<evidence type="ECO:0000313" key="2">
    <source>
        <dbReference type="Proteomes" id="UP001497480"/>
    </source>
</evidence>
<organism evidence="1 2">
    <name type="scientific">Lupinus luteus</name>
    <name type="common">European yellow lupine</name>
    <dbReference type="NCBI Taxonomy" id="3873"/>
    <lineage>
        <taxon>Eukaryota</taxon>
        <taxon>Viridiplantae</taxon>
        <taxon>Streptophyta</taxon>
        <taxon>Embryophyta</taxon>
        <taxon>Tracheophyta</taxon>
        <taxon>Spermatophyta</taxon>
        <taxon>Magnoliopsida</taxon>
        <taxon>eudicotyledons</taxon>
        <taxon>Gunneridae</taxon>
        <taxon>Pentapetalae</taxon>
        <taxon>rosids</taxon>
        <taxon>fabids</taxon>
        <taxon>Fabales</taxon>
        <taxon>Fabaceae</taxon>
        <taxon>Papilionoideae</taxon>
        <taxon>50 kb inversion clade</taxon>
        <taxon>genistoids sensu lato</taxon>
        <taxon>core genistoids</taxon>
        <taxon>Genisteae</taxon>
        <taxon>Lupinus</taxon>
    </lineage>
</organism>
<protein>
    <submittedName>
        <fullName evidence="1">Uncharacterized protein</fullName>
    </submittedName>
</protein>
<dbReference type="EMBL" id="CAXHTB010000005">
    <property type="protein sequence ID" value="CAL0306197.1"/>
    <property type="molecule type" value="Genomic_DNA"/>
</dbReference>